<dbReference type="Gene3D" id="3.40.640.10">
    <property type="entry name" value="Type I PLP-dependent aspartate aminotransferase-like (Major domain)"/>
    <property type="match status" value="1"/>
</dbReference>
<evidence type="ECO:0000256" key="4">
    <source>
        <dbReference type="ARBA" id="ARBA00022576"/>
    </source>
</evidence>
<dbReference type="InterPro" id="IPR004838">
    <property type="entry name" value="NHTrfase_class1_PyrdxlP-BS"/>
</dbReference>
<dbReference type="FunFam" id="3.90.1150.10:FF:000001">
    <property type="entry name" value="Aspartate aminotransferase"/>
    <property type="match status" value="1"/>
</dbReference>
<dbReference type="InterPro" id="IPR015421">
    <property type="entry name" value="PyrdxlP-dep_Trfase_major"/>
</dbReference>
<dbReference type="Pfam" id="PF00155">
    <property type="entry name" value="Aminotran_1_2"/>
    <property type="match status" value="1"/>
</dbReference>
<accession>A0A2T9YSM5</accession>
<dbReference type="Proteomes" id="UP000245383">
    <property type="component" value="Unassembled WGS sequence"/>
</dbReference>
<proteinExistence type="inferred from homology"/>
<dbReference type="FunFam" id="3.40.640.10:FF:000015">
    <property type="entry name" value="Aspartate aminotransferase"/>
    <property type="match status" value="1"/>
</dbReference>
<dbReference type="PANTHER" id="PTHR11879">
    <property type="entry name" value="ASPARTATE AMINOTRANSFERASE"/>
    <property type="match status" value="1"/>
</dbReference>
<dbReference type="STRING" id="133385.A0A2T9YSM5"/>
<evidence type="ECO:0000256" key="3">
    <source>
        <dbReference type="ARBA" id="ARBA00011738"/>
    </source>
</evidence>
<keyword evidence="6" id="KW-0663">Pyridoxal phosphate</keyword>
<comment type="caution">
    <text evidence="10">The sequence shown here is derived from an EMBL/GenBank/DDBJ whole genome shotgun (WGS) entry which is preliminary data.</text>
</comment>
<dbReference type="PROSITE" id="PS00105">
    <property type="entry name" value="AA_TRANSFER_CLASS_1"/>
    <property type="match status" value="1"/>
</dbReference>
<dbReference type="OrthoDB" id="6752799at2759"/>
<sequence>MFRAASTLAAFKPKAAAPTLFRSMSFWQNVKMGPADPILGVNEAFKKDTHDKKVLVGVGAFRDDNGKPLVLTAVRKAEELILKQNLDKEYLPIIGLDSFNKAAIRFAYGSQSAPILENRIAITQSLSGTGSLRIGAAFIERFMPKGTKVYVPKPTWGNHLSVFSDARVETCEYRYFDPKTNGLNIVGLLEDLNNAPNGSVVLLHGCAHNPTGVDPTQDQWAQILQVVKNKNLLPFFDVAYQGFASGDPVRDAYSLRLFTDAGLQVMLAQSFAKNMGLYGERIGSFSIVCATPEEKDCVLSQIKILVRPLYSSPPLNGARIAEKVLNDPELNKLWLVELKAMADRIINMRQLLRSYLENDFKSTHDWSHITNQIGMFCFTGLSPAQVDRLKDEFHIYLTRNGRISVAGVNTKNAKYIAEAFHQVTK</sequence>
<keyword evidence="5 8" id="KW-0808">Transferase</keyword>
<dbReference type="GO" id="GO:0030170">
    <property type="term" value="F:pyridoxal phosphate binding"/>
    <property type="evidence" value="ECO:0007669"/>
    <property type="project" value="InterPro"/>
</dbReference>
<evidence type="ECO:0000256" key="2">
    <source>
        <dbReference type="ARBA" id="ARBA00007441"/>
    </source>
</evidence>
<evidence type="ECO:0000256" key="6">
    <source>
        <dbReference type="ARBA" id="ARBA00022898"/>
    </source>
</evidence>
<dbReference type="PRINTS" id="PR00799">
    <property type="entry name" value="TRANSAMINASE"/>
</dbReference>
<dbReference type="Gene3D" id="3.90.1150.10">
    <property type="entry name" value="Aspartate Aminotransferase, domain 1"/>
    <property type="match status" value="1"/>
</dbReference>
<evidence type="ECO:0000256" key="7">
    <source>
        <dbReference type="ARBA" id="ARBA00049185"/>
    </source>
</evidence>
<keyword evidence="4 8" id="KW-0032">Aminotransferase</keyword>
<feature type="domain" description="Aminotransferase class I/classII large" evidence="9">
    <location>
        <begin position="52"/>
        <end position="420"/>
    </location>
</feature>
<dbReference type="EMBL" id="MBFR01000059">
    <property type="protein sequence ID" value="PVU95311.1"/>
    <property type="molecule type" value="Genomic_DNA"/>
</dbReference>
<dbReference type="NCBIfam" id="NF006719">
    <property type="entry name" value="PRK09257.1"/>
    <property type="match status" value="1"/>
</dbReference>
<evidence type="ECO:0000256" key="5">
    <source>
        <dbReference type="ARBA" id="ARBA00022679"/>
    </source>
</evidence>
<comment type="cofactor">
    <cofactor evidence="1">
        <name>pyridoxal 5'-phosphate</name>
        <dbReference type="ChEBI" id="CHEBI:597326"/>
    </cofactor>
</comment>
<reference evidence="10 11" key="1">
    <citation type="journal article" date="2018" name="MBio">
        <title>Comparative Genomics Reveals the Core Gene Toolbox for the Fungus-Insect Symbiosis.</title>
        <authorList>
            <person name="Wang Y."/>
            <person name="Stata M."/>
            <person name="Wang W."/>
            <person name="Stajich J.E."/>
            <person name="White M.M."/>
            <person name="Moncalvo J.M."/>
        </authorList>
    </citation>
    <scope>NUCLEOTIDE SEQUENCE [LARGE SCALE GENOMIC DNA]</scope>
    <source>
        <strain evidence="10 11">SWE-8-4</strain>
    </source>
</reference>
<dbReference type="AlphaFoldDB" id="A0A2T9YSM5"/>
<evidence type="ECO:0000256" key="8">
    <source>
        <dbReference type="RuleBase" id="RU000480"/>
    </source>
</evidence>
<dbReference type="PANTHER" id="PTHR11879:SF22">
    <property type="entry name" value="ASPARTATE AMINOTRANSFERASE, MITOCHONDRIAL"/>
    <property type="match status" value="1"/>
</dbReference>
<comment type="catalytic activity">
    <reaction evidence="7 8">
        <text>L-aspartate + 2-oxoglutarate = oxaloacetate + L-glutamate</text>
        <dbReference type="Rhea" id="RHEA:21824"/>
        <dbReference type="ChEBI" id="CHEBI:16452"/>
        <dbReference type="ChEBI" id="CHEBI:16810"/>
        <dbReference type="ChEBI" id="CHEBI:29985"/>
        <dbReference type="ChEBI" id="CHEBI:29991"/>
        <dbReference type="EC" id="2.6.1.1"/>
    </reaction>
</comment>
<evidence type="ECO:0000259" key="9">
    <source>
        <dbReference type="Pfam" id="PF00155"/>
    </source>
</evidence>
<dbReference type="EC" id="2.6.1.1" evidence="8"/>
<gene>
    <name evidence="10" type="ORF">BB561_001886</name>
</gene>
<name>A0A2T9YSM5_9FUNG</name>
<dbReference type="InterPro" id="IPR015422">
    <property type="entry name" value="PyrdxlP-dep_Trfase_small"/>
</dbReference>
<evidence type="ECO:0000256" key="1">
    <source>
        <dbReference type="ARBA" id="ARBA00001933"/>
    </source>
</evidence>
<dbReference type="GO" id="GO:0005739">
    <property type="term" value="C:mitochondrion"/>
    <property type="evidence" value="ECO:0007669"/>
    <property type="project" value="TreeGrafter"/>
</dbReference>
<dbReference type="SUPFAM" id="SSF53383">
    <property type="entry name" value="PLP-dependent transferases"/>
    <property type="match status" value="1"/>
</dbReference>
<dbReference type="GO" id="GO:0006533">
    <property type="term" value="P:L-aspartate catabolic process"/>
    <property type="evidence" value="ECO:0007669"/>
    <property type="project" value="TreeGrafter"/>
</dbReference>
<organism evidence="10 11">
    <name type="scientific">Smittium simulii</name>
    <dbReference type="NCBI Taxonomy" id="133385"/>
    <lineage>
        <taxon>Eukaryota</taxon>
        <taxon>Fungi</taxon>
        <taxon>Fungi incertae sedis</taxon>
        <taxon>Zoopagomycota</taxon>
        <taxon>Kickxellomycotina</taxon>
        <taxon>Harpellomycetes</taxon>
        <taxon>Harpellales</taxon>
        <taxon>Legeriomycetaceae</taxon>
        <taxon>Smittium</taxon>
    </lineage>
</organism>
<dbReference type="CDD" id="cd00609">
    <property type="entry name" value="AAT_like"/>
    <property type="match status" value="1"/>
</dbReference>
<keyword evidence="11" id="KW-1185">Reference proteome</keyword>
<dbReference type="InterPro" id="IPR000796">
    <property type="entry name" value="Asp_trans"/>
</dbReference>
<comment type="subunit">
    <text evidence="3 8">Homodimer.</text>
</comment>
<dbReference type="GO" id="GO:0004069">
    <property type="term" value="F:L-aspartate:2-oxoglutarate aminotransferase activity"/>
    <property type="evidence" value="ECO:0007669"/>
    <property type="project" value="UniProtKB-EC"/>
</dbReference>
<evidence type="ECO:0000313" key="11">
    <source>
        <dbReference type="Proteomes" id="UP000245383"/>
    </source>
</evidence>
<dbReference type="InterPro" id="IPR015424">
    <property type="entry name" value="PyrdxlP-dep_Trfase"/>
</dbReference>
<evidence type="ECO:0000313" key="10">
    <source>
        <dbReference type="EMBL" id="PVU95311.1"/>
    </source>
</evidence>
<comment type="miscellaneous">
    <text evidence="8">In eukaryotes there are cytoplasmic, mitochondrial and chloroplastic isozymes.</text>
</comment>
<protein>
    <recommendedName>
        <fullName evidence="8">Aspartate aminotransferase</fullName>
        <ecNumber evidence="8">2.6.1.1</ecNumber>
    </recommendedName>
</protein>
<comment type="similarity">
    <text evidence="2">Belongs to the class-I pyridoxal-phosphate-dependent aminotransferase family.</text>
</comment>
<dbReference type="InterPro" id="IPR004839">
    <property type="entry name" value="Aminotransferase_I/II_large"/>
</dbReference>